<evidence type="ECO:0000256" key="5">
    <source>
        <dbReference type="ARBA" id="ARBA00023277"/>
    </source>
</evidence>
<reference evidence="6 7" key="1">
    <citation type="journal article" date="2016" name="Nat. Commun.">
        <title>Thousands of microbial genomes shed light on interconnected biogeochemical processes in an aquifer system.</title>
        <authorList>
            <person name="Anantharaman K."/>
            <person name="Brown C.T."/>
            <person name="Hug L.A."/>
            <person name="Sharon I."/>
            <person name="Castelle C.J."/>
            <person name="Probst A.J."/>
            <person name="Thomas B.C."/>
            <person name="Singh A."/>
            <person name="Wilkins M.J."/>
            <person name="Karaoz U."/>
            <person name="Brodie E.L."/>
            <person name="Williams K.H."/>
            <person name="Hubbard S.S."/>
            <person name="Banfield J.F."/>
        </authorList>
    </citation>
    <scope>NUCLEOTIDE SEQUENCE [LARGE SCALE GENOMIC DNA]</scope>
</reference>
<evidence type="ECO:0000256" key="4">
    <source>
        <dbReference type="ARBA" id="ARBA00022842"/>
    </source>
</evidence>
<comment type="caution">
    <text evidence="6">The sequence shown here is derived from an EMBL/GenBank/DDBJ whole genome shotgun (WGS) entry which is preliminary data.</text>
</comment>
<dbReference type="PANTHER" id="PTHR46193:SF18">
    <property type="entry name" value="HEXITOL PHOSPHATASE B"/>
    <property type="match status" value="1"/>
</dbReference>
<evidence type="ECO:0000256" key="2">
    <source>
        <dbReference type="ARBA" id="ARBA00006171"/>
    </source>
</evidence>
<dbReference type="Gene3D" id="3.40.50.1000">
    <property type="entry name" value="HAD superfamily/HAD-like"/>
    <property type="match status" value="1"/>
</dbReference>
<dbReference type="InterPro" id="IPR023198">
    <property type="entry name" value="PGP-like_dom2"/>
</dbReference>
<dbReference type="InterPro" id="IPR023214">
    <property type="entry name" value="HAD_sf"/>
</dbReference>
<name>A0A1G2MUY7_9BACT</name>
<dbReference type="Pfam" id="PF13419">
    <property type="entry name" value="HAD_2"/>
    <property type="match status" value="1"/>
</dbReference>
<dbReference type="Proteomes" id="UP000177943">
    <property type="component" value="Unassembled WGS sequence"/>
</dbReference>
<dbReference type="Gene3D" id="1.10.150.240">
    <property type="entry name" value="Putative phosphatase, domain 2"/>
    <property type="match status" value="1"/>
</dbReference>
<evidence type="ECO:0000256" key="3">
    <source>
        <dbReference type="ARBA" id="ARBA00022723"/>
    </source>
</evidence>
<protein>
    <recommendedName>
        <fullName evidence="8">HAD family phosphatase</fullName>
    </recommendedName>
</protein>
<dbReference type="SFLD" id="SFLDG01129">
    <property type="entry name" value="C1.5:_HAD__Beta-PGM__Phosphata"/>
    <property type="match status" value="1"/>
</dbReference>
<evidence type="ECO:0000313" key="6">
    <source>
        <dbReference type="EMBL" id="OHA27667.1"/>
    </source>
</evidence>
<organism evidence="6 7">
    <name type="scientific">Candidatus Taylorbacteria bacterium RIFCSPHIGHO2_02_FULL_45_35</name>
    <dbReference type="NCBI Taxonomy" id="1802311"/>
    <lineage>
        <taxon>Bacteria</taxon>
        <taxon>Candidatus Tayloriibacteriota</taxon>
    </lineage>
</organism>
<dbReference type="GO" id="GO:0046872">
    <property type="term" value="F:metal ion binding"/>
    <property type="evidence" value="ECO:0007669"/>
    <property type="project" value="UniProtKB-KW"/>
</dbReference>
<dbReference type="EMBL" id="MHRP01000007">
    <property type="protein sequence ID" value="OHA27667.1"/>
    <property type="molecule type" value="Genomic_DNA"/>
</dbReference>
<dbReference type="GO" id="GO:0003824">
    <property type="term" value="F:catalytic activity"/>
    <property type="evidence" value="ECO:0007669"/>
    <property type="project" value="UniProtKB-ARBA"/>
</dbReference>
<dbReference type="SFLD" id="SFLDS00003">
    <property type="entry name" value="Haloacid_Dehalogenase"/>
    <property type="match status" value="1"/>
</dbReference>
<dbReference type="SUPFAM" id="SSF56784">
    <property type="entry name" value="HAD-like"/>
    <property type="match status" value="1"/>
</dbReference>
<dbReference type="InterPro" id="IPR041492">
    <property type="entry name" value="HAD_2"/>
</dbReference>
<dbReference type="AlphaFoldDB" id="A0A1G2MUY7"/>
<proteinExistence type="inferred from homology"/>
<dbReference type="InterPro" id="IPR006439">
    <property type="entry name" value="HAD-SF_hydro_IA"/>
</dbReference>
<accession>A0A1G2MUY7</accession>
<dbReference type="InterPro" id="IPR036412">
    <property type="entry name" value="HAD-like_sf"/>
</dbReference>
<comment type="similarity">
    <text evidence="2">Belongs to the HAD-like hydrolase superfamily. CbbY/CbbZ/Gph/YieH family.</text>
</comment>
<dbReference type="NCBIfam" id="TIGR01509">
    <property type="entry name" value="HAD-SF-IA-v3"/>
    <property type="match status" value="1"/>
</dbReference>
<gene>
    <name evidence="6" type="ORF">A3D56_00530</name>
</gene>
<evidence type="ECO:0000313" key="7">
    <source>
        <dbReference type="Proteomes" id="UP000177943"/>
    </source>
</evidence>
<sequence length="230" mass="25318">MNTNTIHTLLFDVDGLLVDTEELQFEAWLMLIAEFGKTMTREEYLPLVGHPAKENMDAICKMKGIEGGIFEELNAKRRGHYKTIRGKGIPPIAENVALAKQFMEQFPALRKIAVSSNVRSDIKGNLRAAGLLDDFEFFISFEDRPGLKHKPAPDLYLYALEQLGSSATGCLSFEDSESGVNSSVAAQITCVALPNALTLSLDLSKAALIIRPGERKDAAEILEKVLALHK</sequence>
<evidence type="ECO:0008006" key="8">
    <source>
        <dbReference type="Google" id="ProtNLM"/>
    </source>
</evidence>
<keyword evidence="5" id="KW-0119">Carbohydrate metabolism</keyword>
<comment type="cofactor">
    <cofactor evidence="1">
        <name>Mg(2+)</name>
        <dbReference type="ChEBI" id="CHEBI:18420"/>
    </cofactor>
</comment>
<dbReference type="InterPro" id="IPR051600">
    <property type="entry name" value="Beta-PGM-like"/>
</dbReference>
<dbReference type="PANTHER" id="PTHR46193">
    <property type="entry name" value="6-PHOSPHOGLUCONATE PHOSPHATASE"/>
    <property type="match status" value="1"/>
</dbReference>
<keyword evidence="3" id="KW-0479">Metal-binding</keyword>
<evidence type="ECO:0000256" key="1">
    <source>
        <dbReference type="ARBA" id="ARBA00001946"/>
    </source>
</evidence>
<keyword evidence="4" id="KW-0460">Magnesium</keyword>